<feature type="coiled-coil region" evidence="1">
    <location>
        <begin position="5"/>
        <end position="34"/>
    </location>
</feature>
<sequence length="103" mass="11908">MNPDHQSKKQELHNQEAKLKEREIKVRMRELESEIDASTPGKLKANRKAALARPWYKRLPKIVRFGLLILGAIVAVRIAAWLAGVLLFFGIIWVGYKLFLERD</sequence>
<proteinExistence type="predicted"/>
<evidence type="ECO:0000256" key="2">
    <source>
        <dbReference type="SAM" id="Phobius"/>
    </source>
</evidence>
<keyword evidence="2" id="KW-0812">Transmembrane</keyword>
<dbReference type="RefSeq" id="WP_215611062.1">
    <property type="nucleotide sequence ID" value="NZ_JADOES010000072.1"/>
</dbReference>
<accession>A0A947DL41</accession>
<gene>
    <name evidence="3" type="ORF">IXB50_21530</name>
</gene>
<name>A0A947DL41_9CYAN</name>
<evidence type="ECO:0000313" key="4">
    <source>
        <dbReference type="Proteomes" id="UP000717364"/>
    </source>
</evidence>
<evidence type="ECO:0000256" key="1">
    <source>
        <dbReference type="SAM" id="Coils"/>
    </source>
</evidence>
<feature type="transmembrane region" description="Helical" evidence="2">
    <location>
        <begin position="67"/>
        <end position="96"/>
    </location>
</feature>
<protein>
    <recommendedName>
        <fullName evidence="5">DUF3040 domain-containing protein</fullName>
    </recommendedName>
</protein>
<dbReference type="Proteomes" id="UP000717364">
    <property type="component" value="Unassembled WGS sequence"/>
</dbReference>
<keyword evidence="4" id="KW-1185">Reference proteome</keyword>
<keyword evidence="2" id="KW-0472">Membrane</keyword>
<evidence type="ECO:0000313" key="3">
    <source>
        <dbReference type="EMBL" id="MBT9318000.1"/>
    </source>
</evidence>
<comment type="caution">
    <text evidence="3">The sequence shown here is derived from an EMBL/GenBank/DDBJ whole genome shotgun (WGS) entry which is preliminary data.</text>
</comment>
<dbReference type="EMBL" id="JADOES010000072">
    <property type="protein sequence ID" value="MBT9318000.1"/>
    <property type="molecule type" value="Genomic_DNA"/>
</dbReference>
<reference evidence="3" key="2">
    <citation type="journal article" date="2021" name="Mar. Drugs">
        <title>Genome Reduction and Secondary Metabolism of the Marine Sponge-Associated Cyanobacterium Leptothoe.</title>
        <authorList>
            <person name="Konstantinou D."/>
            <person name="Popin R.V."/>
            <person name="Fewer D.P."/>
            <person name="Sivonen K."/>
            <person name="Gkelis S."/>
        </authorList>
    </citation>
    <scope>NUCLEOTIDE SEQUENCE</scope>
    <source>
        <strain evidence="3">TAU-MAC 1115</strain>
    </source>
</reference>
<organism evidence="3 4">
    <name type="scientific">Leptothoe spongobia TAU-MAC 1115</name>
    <dbReference type="NCBI Taxonomy" id="1967444"/>
    <lineage>
        <taxon>Bacteria</taxon>
        <taxon>Bacillati</taxon>
        <taxon>Cyanobacteriota</taxon>
        <taxon>Cyanophyceae</taxon>
        <taxon>Nodosilineales</taxon>
        <taxon>Cymatolegaceae</taxon>
        <taxon>Leptothoe</taxon>
        <taxon>Leptothoe spongobia</taxon>
    </lineage>
</organism>
<dbReference type="AlphaFoldDB" id="A0A947DL41"/>
<reference evidence="3" key="1">
    <citation type="submission" date="2020-11" db="EMBL/GenBank/DDBJ databases">
        <authorList>
            <person name="Konstantinou D."/>
            <person name="Gkelis S."/>
            <person name="Popin R."/>
            <person name="Fewer D."/>
            <person name="Sivonen K."/>
        </authorList>
    </citation>
    <scope>NUCLEOTIDE SEQUENCE</scope>
    <source>
        <strain evidence="3">TAU-MAC 1115</strain>
    </source>
</reference>
<evidence type="ECO:0008006" key="5">
    <source>
        <dbReference type="Google" id="ProtNLM"/>
    </source>
</evidence>
<keyword evidence="2" id="KW-1133">Transmembrane helix</keyword>
<keyword evidence="1" id="KW-0175">Coiled coil</keyword>